<keyword evidence="5" id="KW-0460">Magnesium</keyword>
<dbReference type="GO" id="GO:0005525">
    <property type="term" value="F:GTP binding"/>
    <property type="evidence" value="ECO:0007669"/>
    <property type="project" value="UniProtKB-KW"/>
</dbReference>
<dbReference type="InterPro" id="IPR013482">
    <property type="entry name" value="Molybde_CF_guanTrfase"/>
</dbReference>
<proteinExistence type="predicted"/>
<keyword evidence="2" id="KW-0808">Transferase</keyword>
<accession>F3KZJ1</accession>
<dbReference type="STRING" id="2518989.IMCC3088_397"/>
<protein>
    <submittedName>
        <fullName evidence="9">Molybdopterin-guanine dinucleotide biosynthesis protein A</fullName>
    </submittedName>
</protein>
<dbReference type="Pfam" id="PF12804">
    <property type="entry name" value="NTP_transf_3"/>
    <property type="match status" value="1"/>
</dbReference>
<dbReference type="AlphaFoldDB" id="F3KZJ1"/>
<dbReference type="GO" id="GO:0016779">
    <property type="term" value="F:nucleotidyltransferase activity"/>
    <property type="evidence" value="ECO:0007669"/>
    <property type="project" value="TreeGrafter"/>
</dbReference>
<dbReference type="PANTHER" id="PTHR19136:SF81">
    <property type="entry name" value="MOLYBDENUM COFACTOR GUANYLYLTRANSFERASE"/>
    <property type="match status" value="1"/>
</dbReference>
<evidence type="ECO:0000313" key="10">
    <source>
        <dbReference type="Proteomes" id="UP000005615"/>
    </source>
</evidence>
<reference evidence="9 10" key="1">
    <citation type="journal article" date="2011" name="J. Bacteriol.">
        <title>Genome sequence of strain IMCC3088, a proteorhodopsin-containing marine bacterium belonging to the OM60/NOR5 clade.</title>
        <authorList>
            <person name="Jang Y."/>
            <person name="Oh H.M."/>
            <person name="Kang I."/>
            <person name="Lee K."/>
            <person name="Yang S.J."/>
            <person name="Cho J.C."/>
        </authorList>
    </citation>
    <scope>NUCLEOTIDE SEQUENCE [LARGE SCALE GENOMIC DNA]</scope>
    <source>
        <strain evidence="9 10">IMCC3088</strain>
    </source>
</reference>
<evidence type="ECO:0000313" key="9">
    <source>
        <dbReference type="EMBL" id="EGG30420.1"/>
    </source>
</evidence>
<dbReference type="InterPro" id="IPR029044">
    <property type="entry name" value="Nucleotide-diphossugar_trans"/>
</dbReference>
<dbReference type="GO" id="GO:0046872">
    <property type="term" value="F:metal ion binding"/>
    <property type="evidence" value="ECO:0007669"/>
    <property type="project" value="UniProtKB-KW"/>
</dbReference>
<organism evidence="9 10">
    <name type="scientific">Aequoribacter fuscus</name>
    <dbReference type="NCBI Taxonomy" id="2518989"/>
    <lineage>
        <taxon>Bacteria</taxon>
        <taxon>Pseudomonadati</taxon>
        <taxon>Pseudomonadota</taxon>
        <taxon>Gammaproteobacteria</taxon>
        <taxon>Cellvibrionales</taxon>
        <taxon>Halieaceae</taxon>
        <taxon>Aequoribacter</taxon>
    </lineage>
</organism>
<evidence type="ECO:0000256" key="5">
    <source>
        <dbReference type="ARBA" id="ARBA00022842"/>
    </source>
</evidence>
<dbReference type="SUPFAM" id="SSF53448">
    <property type="entry name" value="Nucleotide-diphospho-sugar transferases"/>
    <property type="match status" value="1"/>
</dbReference>
<dbReference type="eggNOG" id="COG0746">
    <property type="taxonomic scope" value="Bacteria"/>
</dbReference>
<evidence type="ECO:0000256" key="4">
    <source>
        <dbReference type="ARBA" id="ARBA00022741"/>
    </source>
</evidence>
<dbReference type="EMBL" id="AEIG01000014">
    <property type="protein sequence ID" value="EGG30420.1"/>
    <property type="molecule type" value="Genomic_DNA"/>
</dbReference>
<dbReference type="CDD" id="cd02503">
    <property type="entry name" value="MobA"/>
    <property type="match status" value="1"/>
</dbReference>
<dbReference type="GO" id="GO:1902758">
    <property type="term" value="P:bis(molybdopterin guanine dinucleotide)molybdenum biosynthetic process"/>
    <property type="evidence" value="ECO:0007669"/>
    <property type="project" value="TreeGrafter"/>
</dbReference>
<dbReference type="InterPro" id="IPR025877">
    <property type="entry name" value="MobA-like_NTP_Trfase"/>
</dbReference>
<evidence type="ECO:0000259" key="8">
    <source>
        <dbReference type="Pfam" id="PF12804"/>
    </source>
</evidence>
<keyword evidence="7" id="KW-0501">Molybdenum cofactor biosynthesis</keyword>
<keyword evidence="3" id="KW-0479">Metal-binding</keyword>
<evidence type="ECO:0000256" key="7">
    <source>
        <dbReference type="ARBA" id="ARBA00023150"/>
    </source>
</evidence>
<keyword evidence="1" id="KW-0963">Cytoplasm</keyword>
<dbReference type="Gene3D" id="3.90.550.10">
    <property type="entry name" value="Spore Coat Polysaccharide Biosynthesis Protein SpsA, Chain A"/>
    <property type="match status" value="1"/>
</dbReference>
<dbReference type="PANTHER" id="PTHR19136">
    <property type="entry name" value="MOLYBDENUM COFACTOR GUANYLYLTRANSFERASE"/>
    <property type="match status" value="1"/>
</dbReference>
<evidence type="ECO:0000256" key="1">
    <source>
        <dbReference type="ARBA" id="ARBA00022490"/>
    </source>
</evidence>
<name>F3KZJ1_9GAMM</name>
<evidence type="ECO:0000256" key="2">
    <source>
        <dbReference type="ARBA" id="ARBA00022679"/>
    </source>
</evidence>
<feature type="domain" description="MobA-like NTP transferase" evidence="8">
    <location>
        <begin position="2"/>
        <end position="125"/>
    </location>
</feature>
<evidence type="ECO:0000256" key="3">
    <source>
        <dbReference type="ARBA" id="ARBA00022723"/>
    </source>
</evidence>
<keyword evidence="4" id="KW-0547">Nucleotide-binding</keyword>
<gene>
    <name evidence="9" type="ORF">IMCC3088_397</name>
</gene>
<comment type="caution">
    <text evidence="9">The sequence shown here is derived from an EMBL/GenBank/DDBJ whole genome shotgun (WGS) entry which is preliminary data.</text>
</comment>
<keyword evidence="10" id="KW-1185">Reference proteome</keyword>
<keyword evidence="6" id="KW-0342">GTP-binding</keyword>
<sequence>MQHVARVLGPQTVRLSVAANRSRSAYQKYATEVLPDAIGGFAGPLAGLATFASAAQSSWVAIVACDLIFLPDDWVERLLSSAHTYNQNVVCATDKTSGKHAVCAVARRECLATAATLLKTGRHRWADWLASNQAGSELFASKELFNINSHDDAKKAEALLFNKTVTY</sequence>
<evidence type="ECO:0000256" key="6">
    <source>
        <dbReference type="ARBA" id="ARBA00023134"/>
    </source>
</evidence>
<dbReference type="Proteomes" id="UP000005615">
    <property type="component" value="Unassembled WGS sequence"/>
</dbReference>